<reference evidence="2 3" key="2">
    <citation type="submission" date="2015-01" db="EMBL/GenBank/DDBJ databases">
        <title>Complete genome sequence of Pyrinomonas methylaliphatogenes type strain K22T.</title>
        <authorList>
            <person name="Lee K.C.Y."/>
            <person name="Power J.F."/>
            <person name="Dunfield P.F."/>
            <person name="Morgan X.C."/>
            <person name="Huttenhower C."/>
            <person name="Stott M.B."/>
        </authorList>
    </citation>
    <scope>NUCLEOTIDE SEQUENCE [LARGE SCALE GENOMIC DNA]</scope>
    <source>
        <strain evidence="2 3">K22</strain>
    </source>
</reference>
<evidence type="ECO:0000259" key="1">
    <source>
        <dbReference type="Pfam" id="PF09350"/>
    </source>
</evidence>
<dbReference type="Proteomes" id="UP000031518">
    <property type="component" value="Unassembled WGS sequence"/>
</dbReference>
<dbReference type="InterPro" id="IPR052573">
    <property type="entry name" value="DnaJ_C_subfamily_28"/>
</dbReference>
<name>A0A0B6WWA3_9BACT</name>
<dbReference type="STRING" id="454194.PYK22_01019"/>
<dbReference type="PANTHER" id="PTHR39158:SF1">
    <property type="entry name" value="DNAJ HOMOLOG SUBFAMILY C MEMBER 28"/>
    <property type="match status" value="1"/>
</dbReference>
<organism evidence="2 3">
    <name type="scientific">Pyrinomonas methylaliphatogenes</name>
    <dbReference type="NCBI Taxonomy" id="454194"/>
    <lineage>
        <taxon>Bacteria</taxon>
        <taxon>Pseudomonadati</taxon>
        <taxon>Acidobacteriota</taxon>
        <taxon>Blastocatellia</taxon>
        <taxon>Blastocatellales</taxon>
        <taxon>Pyrinomonadaceae</taxon>
        <taxon>Pyrinomonas</taxon>
    </lineage>
</organism>
<reference evidence="2 3" key="1">
    <citation type="submission" date="2013-12" db="EMBL/GenBank/DDBJ databases">
        <authorList>
            <person name="Stott M."/>
        </authorList>
    </citation>
    <scope>NUCLEOTIDE SEQUENCE [LARGE SCALE GENOMIC DNA]</scope>
    <source>
        <strain evidence="2 3">K22</strain>
    </source>
</reference>
<sequence length="106" mass="12068">MGLEKIIEERIKEAIESGAFDNLSGKGKPLDLAPYFQTPEDLRLGYSILKSAGFLPEEAQILKEVEALREQLATADAQRRTRIEKAIGEKLAHYHMLMERRRRGKS</sequence>
<accession>A0A0B6WWA3</accession>
<evidence type="ECO:0000313" key="2">
    <source>
        <dbReference type="EMBL" id="CDM65022.1"/>
    </source>
</evidence>
<keyword evidence="3" id="KW-1185">Reference proteome</keyword>
<proteinExistence type="predicted"/>
<gene>
    <name evidence="2" type="ORF">PYK22_01019</name>
</gene>
<feature type="domain" description="DnaJ homologue subfamily C member 28 conserved" evidence="1">
    <location>
        <begin position="6"/>
        <end position="73"/>
    </location>
</feature>
<protein>
    <recommendedName>
        <fullName evidence="1">DnaJ homologue subfamily C member 28 conserved domain-containing protein</fullName>
    </recommendedName>
</protein>
<dbReference type="EMBL" id="CBXV010000004">
    <property type="protein sequence ID" value="CDM65022.1"/>
    <property type="molecule type" value="Genomic_DNA"/>
</dbReference>
<dbReference type="Pfam" id="PF09350">
    <property type="entry name" value="DJC28_CD"/>
    <property type="match status" value="1"/>
</dbReference>
<dbReference type="PANTHER" id="PTHR39158">
    <property type="entry name" value="OS08G0560600 PROTEIN"/>
    <property type="match status" value="1"/>
</dbReference>
<evidence type="ECO:0000313" key="3">
    <source>
        <dbReference type="Proteomes" id="UP000031518"/>
    </source>
</evidence>
<dbReference type="AlphaFoldDB" id="A0A0B6WWA3"/>
<dbReference type="InterPro" id="IPR018961">
    <property type="entry name" value="DnaJ_homolog_subfam-C_membr-28"/>
</dbReference>
<dbReference type="RefSeq" id="WP_041975081.1">
    <property type="nucleotide sequence ID" value="NZ_CBXV010000004.1"/>
</dbReference>
<dbReference type="OrthoDB" id="195708at2"/>